<comment type="caution">
    <text evidence="2">The sequence shown here is derived from an EMBL/GenBank/DDBJ whole genome shotgun (WGS) entry which is preliminary data.</text>
</comment>
<evidence type="ECO:0008006" key="3">
    <source>
        <dbReference type="Google" id="ProtNLM"/>
    </source>
</evidence>
<proteinExistence type="predicted"/>
<keyword evidence="1" id="KW-0732">Signal</keyword>
<evidence type="ECO:0000256" key="1">
    <source>
        <dbReference type="ARBA" id="ARBA00022729"/>
    </source>
</evidence>
<reference evidence="2" key="1">
    <citation type="journal article" date="2014" name="Front. Microbiol.">
        <title>High frequency of phylogenetically diverse reductive dehalogenase-homologous genes in deep subseafloor sedimentary metagenomes.</title>
        <authorList>
            <person name="Kawai M."/>
            <person name="Futagami T."/>
            <person name="Toyoda A."/>
            <person name="Takaki Y."/>
            <person name="Nishi S."/>
            <person name="Hori S."/>
            <person name="Arai W."/>
            <person name="Tsubouchi T."/>
            <person name="Morono Y."/>
            <person name="Uchiyama I."/>
            <person name="Ito T."/>
            <person name="Fujiyama A."/>
            <person name="Inagaki F."/>
            <person name="Takami H."/>
        </authorList>
    </citation>
    <scope>NUCLEOTIDE SEQUENCE</scope>
    <source>
        <strain evidence="2">Expedition CK06-06</strain>
    </source>
</reference>
<dbReference type="Pfam" id="PF03480">
    <property type="entry name" value="DctP"/>
    <property type="match status" value="1"/>
</dbReference>
<dbReference type="Gene3D" id="3.40.190.170">
    <property type="entry name" value="Bacterial extracellular solute-binding protein, family 7"/>
    <property type="match status" value="1"/>
</dbReference>
<dbReference type="InterPro" id="IPR018389">
    <property type="entry name" value="DctP_fam"/>
</dbReference>
<dbReference type="AlphaFoldDB" id="X1V5P9"/>
<organism evidence="2">
    <name type="scientific">marine sediment metagenome</name>
    <dbReference type="NCBI Taxonomy" id="412755"/>
    <lineage>
        <taxon>unclassified sequences</taxon>
        <taxon>metagenomes</taxon>
        <taxon>ecological metagenomes</taxon>
    </lineage>
</organism>
<dbReference type="InterPro" id="IPR038404">
    <property type="entry name" value="TRAP_DctP_sf"/>
</dbReference>
<protein>
    <recommendedName>
        <fullName evidence="3">C4-dicarboxylate ABC transporter substrate-binding protein</fullName>
    </recommendedName>
</protein>
<feature type="non-terminal residue" evidence="2">
    <location>
        <position position="1"/>
    </location>
</feature>
<accession>X1V5P9</accession>
<gene>
    <name evidence="2" type="ORF">S12H4_56337</name>
</gene>
<evidence type="ECO:0000313" key="2">
    <source>
        <dbReference type="EMBL" id="GAJ25039.1"/>
    </source>
</evidence>
<dbReference type="EMBL" id="BARW01036265">
    <property type="protein sequence ID" value="GAJ25039.1"/>
    <property type="molecule type" value="Genomic_DNA"/>
</dbReference>
<name>X1V5P9_9ZZZZ</name>
<sequence length="77" mass="8816">QDIMLETGKEVEEGMYGPMLEEESACREGMIEKGVEIYTLPADEAARWREKIRPIWDEWAAKSPGCAELLELAEETR</sequence>
<dbReference type="GO" id="GO:0055085">
    <property type="term" value="P:transmembrane transport"/>
    <property type="evidence" value="ECO:0007669"/>
    <property type="project" value="InterPro"/>
</dbReference>